<evidence type="ECO:0000313" key="5">
    <source>
        <dbReference type="EMBL" id="MBO4206109.1"/>
    </source>
</evidence>
<protein>
    <submittedName>
        <fullName evidence="5">DNA-binding response regulator</fullName>
    </submittedName>
</protein>
<evidence type="ECO:0000259" key="4">
    <source>
        <dbReference type="PROSITE" id="PS50043"/>
    </source>
</evidence>
<feature type="domain" description="HTH luxR-type" evidence="4">
    <location>
        <begin position="170"/>
        <end position="235"/>
    </location>
</feature>
<gene>
    <name evidence="5" type="ORF">GSF22_08825</name>
</gene>
<dbReference type="PROSITE" id="PS50043">
    <property type="entry name" value="HTH_LUXR_2"/>
    <property type="match status" value="1"/>
</dbReference>
<dbReference type="Proteomes" id="UP000823521">
    <property type="component" value="Unassembled WGS sequence"/>
</dbReference>
<keyword evidence="1" id="KW-0805">Transcription regulation</keyword>
<dbReference type="InterPro" id="IPR000792">
    <property type="entry name" value="Tscrpt_reg_LuxR_C"/>
</dbReference>
<sequence length="237" mass="25268">MTRQAGTNRYSIVEPTFGAIRPGLDDFGWSIGVAHRDELIRTGLESLASGLGQVRKLESHADWPGLAERLCPESRPDVLIVEHGMVRGDESRMAAVKKVKSRIILLLETAENMELAAAAPLAPDGFLVERGLTSSILASAVRQTMSGLVPMAPQVASGMLAELKNPNRISVLGLNQLTPREQETLGLLVAGCSNKQIASRLGISINGAKRHVANVLAKLNCPNRTVAAAEAVRLGVI</sequence>
<reference evidence="5 6" key="1">
    <citation type="submission" date="2019-12" db="EMBL/GenBank/DDBJ databases">
        <title>Whole genome sequencing of endophytic Actinobacterium Micromonospora sp. MPMI6T.</title>
        <authorList>
            <person name="Evv R."/>
            <person name="Podile A.R."/>
        </authorList>
    </citation>
    <scope>NUCLEOTIDE SEQUENCE [LARGE SCALE GENOMIC DNA]</scope>
    <source>
        <strain evidence="5 6">MPMI6</strain>
    </source>
</reference>
<dbReference type="SMART" id="SM00421">
    <property type="entry name" value="HTH_LUXR"/>
    <property type="match status" value="1"/>
</dbReference>
<proteinExistence type="predicted"/>
<evidence type="ECO:0000313" key="6">
    <source>
        <dbReference type="Proteomes" id="UP000823521"/>
    </source>
</evidence>
<dbReference type="RefSeq" id="WP_208812740.1">
    <property type="nucleotide sequence ID" value="NZ_WVUH01000051.1"/>
</dbReference>
<dbReference type="Pfam" id="PF00196">
    <property type="entry name" value="GerE"/>
    <property type="match status" value="1"/>
</dbReference>
<dbReference type="Gene3D" id="3.40.50.2300">
    <property type="match status" value="1"/>
</dbReference>
<evidence type="ECO:0000256" key="1">
    <source>
        <dbReference type="ARBA" id="ARBA00023015"/>
    </source>
</evidence>
<keyword evidence="6" id="KW-1185">Reference proteome</keyword>
<accession>A0ABS3VNI2</accession>
<keyword evidence="2 5" id="KW-0238">DNA-binding</keyword>
<dbReference type="InterPro" id="IPR016032">
    <property type="entry name" value="Sig_transdc_resp-reg_C-effctor"/>
</dbReference>
<evidence type="ECO:0000256" key="3">
    <source>
        <dbReference type="ARBA" id="ARBA00023163"/>
    </source>
</evidence>
<dbReference type="PANTHER" id="PTHR44688:SF16">
    <property type="entry name" value="DNA-BINDING TRANSCRIPTIONAL ACTIVATOR DEVR_DOSR"/>
    <property type="match status" value="1"/>
</dbReference>
<keyword evidence="3" id="KW-0804">Transcription</keyword>
<dbReference type="GO" id="GO:0003677">
    <property type="term" value="F:DNA binding"/>
    <property type="evidence" value="ECO:0007669"/>
    <property type="project" value="UniProtKB-KW"/>
</dbReference>
<dbReference type="PRINTS" id="PR00038">
    <property type="entry name" value="HTHLUXR"/>
</dbReference>
<dbReference type="CDD" id="cd06170">
    <property type="entry name" value="LuxR_C_like"/>
    <property type="match status" value="1"/>
</dbReference>
<dbReference type="EMBL" id="WVUH01000051">
    <property type="protein sequence ID" value="MBO4206109.1"/>
    <property type="molecule type" value="Genomic_DNA"/>
</dbReference>
<dbReference type="PANTHER" id="PTHR44688">
    <property type="entry name" value="DNA-BINDING TRANSCRIPTIONAL ACTIVATOR DEVR_DOSR"/>
    <property type="match status" value="1"/>
</dbReference>
<name>A0ABS3VNI2_MICEH</name>
<evidence type="ECO:0000256" key="2">
    <source>
        <dbReference type="ARBA" id="ARBA00023125"/>
    </source>
</evidence>
<organism evidence="5 6">
    <name type="scientific">Micromonospora echinofusca</name>
    <dbReference type="NCBI Taxonomy" id="47858"/>
    <lineage>
        <taxon>Bacteria</taxon>
        <taxon>Bacillati</taxon>
        <taxon>Actinomycetota</taxon>
        <taxon>Actinomycetes</taxon>
        <taxon>Micromonosporales</taxon>
        <taxon>Micromonosporaceae</taxon>
        <taxon>Micromonospora</taxon>
    </lineage>
</organism>
<dbReference type="SUPFAM" id="SSF46894">
    <property type="entry name" value="C-terminal effector domain of the bipartite response regulators"/>
    <property type="match status" value="1"/>
</dbReference>
<comment type="caution">
    <text evidence="5">The sequence shown here is derived from an EMBL/GenBank/DDBJ whole genome shotgun (WGS) entry which is preliminary data.</text>
</comment>